<dbReference type="RefSeq" id="WP_149487831.1">
    <property type="nucleotide sequence ID" value="NZ_CP036150.1"/>
</dbReference>
<keyword evidence="3" id="KW-1185">Reference proteome</keyword>
<feature type="chain" id="PRO_5023070563" description="Cadherin domain-containing protein" evidence="1">
    <location>
        <begin position="24"/>
        <end position="250"/>
    </location>
</feature>
<sequence length="250" mass="27470">MFRRRLSSLIFSLLCFASCESSLYPPTYPPVLSDLTITTTTSNEATTSIIQGDTVYISVNVEDPEDDSSTLSITVLSDETEIYSKEIDDSWIFGGLIWENWFDTDDMDLGDYTLQLIATDDEGNEGDPITESITVTSNLKTSVDTSDITISAVSYTLKDEVQDEPFTITFSVSNNSPVTIDIVHVPFTVTATYDNGVDTAEIKTIEGDGVITNIPAGSTKEGYLKLNVQTNFTTYNSMSYAEADCTITIY</sequence>
<dbReference type="AlphaFoldDB" id="A0A5C1QRC3"/>
<evidence type="ECO:0000313" key="2">
    <source>
        <dbReference type="EMBL" id="QEN09759.1"/>
    </source>
</evidence>
<keyword evidence="1" id="KW-0732">Signal</keyword>
<feature type="signal peptide" evidence="1">
    <location>
        <begin position="1"/>
        <end position="23"/>
    </location>
</feature>
<dbReference type="Proteomes" id="UP000324209">
    <property type="component" value="Chromosome"/>
</dbReference>
<dbReference type="KEGG" id="ock:EXM22_17870"/>
<dbReference type="InterPro" id="IPR013783">
    <property type="entry name" value="Ig-like_fold"/>
</dbReference>
<evidence type="ECO:0000313" key="3">
    <source>
        <dbReference type="Proteomes" id="UP000324209"/>
    </source>
</evidence>
<gene>
    <name evidence="2" type="ORF">EXM22_17870</name>
</gene>
<evidence type="ECO:0008006" key="4">
    <source>
        <dbReference type="Google" id="ProtNLM"/>
    </source>
</evidence>
<dbReference type="OrthoDB" id="9836462at2"/>
<proteinExistence type="predicted"/>
<name>A0A5C1QRC3_9SPIO</name>
<reference evidence="2 3" key="1">
    <citation type="submission" date="2019-02" db="EMBL/GenBank/DDBJ databases">
        <title>Complete Genome Sequence and Methylome Analysis of free living Spirochaetas.</title>
        <authorList>
            <person name="Fomenkov A."/>
            <person name="Dubinina G."/>
            <person name="Leshcheva N."/>
            <person name="Mikheeva N."/>
            <person name="Grabovich M."/>
            <person name="Vincze T."/>
            <person name="Roberts R.J."/>
        </authorList>
    </citation>
    <scope>NUCLEOTIDE SEQUENCE [LARGE SCALE GENOMIC DNA]</scope>
    <source>
        <strain evidence="2 3">K2</strain>
    </source>
</reference>
<dbReference type="Gene3D" id="2.60.40.10">
    <property type="entry name" value="Immunoglobulins"/>
    <property type="match status" value="1"/>
</dbReference>
<protein>
    <recommendedName>
        <fullName evidence="4">Cadherin domain-containing protein</fullName>
    </recommendedName>
</protein>
<dbReference type="EMBL" id="CP036150">
    <property type="protein sequence ID" value="QEN09759.1"/>
    <property type="molecule type" value="Genomic_DNA"/>
</dbReference>
<organism evidence="2 3">
    <name type="scientific">Oceanispirochaeta crateris</name>
    <dbReference type="NCBI Taxonomy" id="2518645"/>
    <lineage>
        <taxon>Bacteria</taxon>
        <taxon>Pseudomonadati</taxon>
        <taxon>Spirochaetota</taxon>
        <taxon>Spirochaetia</taxon>
        <taxon>Spirochaetales</taxon>
        <taxon>Spirochaetaceae</taxon>
        <taxon>Oceanispirochaeta</taxon>
    </lineage>
</organism>
<accession>A0A5C1QRC3</accession>
<evidence type="ECO:0000256" key="1">
    <source>
        <dbReference type="SAM" id="SignalP"/>
    </source>
</evidence>